<dbReference type="InterPro" id="IPR008545">
    <property type="entry name" value="Web"/>
</dbReference>
<dbReference type="Pfam" id="PF05701">
    <property type="entry name" value="WEMBL"/>
    <property type="match status" value="1"/>
</dbReference>
<accession>A0A6A2Y650</accession>
<evidence type="ECO:0000256" key="1">
    <source>
        <dbReference type="ARBA" id="ARBA00005485"/>
    </source>
</evidence>
<evidence type="ECO:0000313" key="4">
    <source>
        <dbReference type="EMBL" id="KAE8676735.1"/>
    </source>
</evidence>
<proteinExistence type="inferred from homology"/>
<dbReference type="GO" id="GO:0009903">
    <property type="term" value="P:chloroplast avoidance movement"/>
    <property type="evidence" value="ECO:0007669"/>
    <property type="project" value="TreeGrafter"/>
</dbReference>
<organism evidence="4 5">
    <name type="scientific">Hibiscus syriacus</name>
    <name type="common">Rose of Sharon</name>
    <dbReference type="NCBI Taxonomy" id="106335"/>
    <lineage>
        <taxon>Eukaryota</taxon>
        <taxon>Viridiplantae</taxon>
        <taxon>Streptophyta</taxon>
        <taxon>Embryophyta</taxon>
        <taxon>Tracheophyta</taxon>
        <taxon>Spermatophyta</taxon>
        <taxon>Magnoliopsida</taxon>
        <taxon>eudicotyledons</taxon>
        <taxon>Gunneridae</taxon>
        <taxon>Pentapetalae</taxon>
        <taxon>rosids</taxon>
        <taxon>malvids</taxon>
        <taxon>Malvales</taxon>
        <taxon>Malvaceae</taxon>
        <taxon>Malvoideae</taxon>
        <taxon>Hibiscus</taxon>
    </lineage>
</organism>
<evidence type="ECO:0000256" key="2">
    <source>
        <dbReference type="ARBA" id="ARBA00023054"/>
    </source>
</evidence>
<comment type="caution">
    <text evidence="4">The sequence shown here is derived from an EMBL/GenBank/DDBJ whole genome shotgun (WGS) entry which is preliminary data.</text>
</comment>
<comment type="similarity">
    <text evidence="1">Belongs to the WEB family.</text>
</comment>
<keyword evidence="5" id="KW-1185">Reference proteome</keyword>
<dbReference type="Proteomes" id="UP000436088">
    <property type="component" value="Unassembled WGS sequence"/>
</dbReference>
<dbReference type="GO" id="GO:0005829">
    <property type="term" value="C:cytosol"/>
    <property type="evidence" value="ECO:0007669"/>
    <property type="project" value="TreeGrafter"/>
</dbReference>
<dbReference type="PANTHER" id="PTHR32054:SF3">
    <property type="entry name" value="HEAVY CHAIN, PUTATIVE, EXPRESSED-RELATED"/>
    <property type="match status" value="1"/>
</dbReference>
<keyword evidence="2 3" id="KW-0175">Coiled coil</keyword>
<protein>
    <submittedName>
        <fullName evidence="4">Sequence-specific DNA binding transcription factor</fullName>
    </submittedName>
</protein>
<evidence type="ECO:0000313" key="5">
    <source>
        <dbReference type="Proteomes" id="UP000436088"/>
    </source>
</evidence>
<reference evidence="4" key="1">
    <citation type="submission" date="2019-09" db="EMBL/GenBank/DDBJ databases">
        <title>Draft genome information of white flower Hibiscus syriacus.</title>
        <authorList>
            <person name="Kim Y.-M."/>
        </authorList>
    </citation>
    <scope>NUCLEOTIDE SEQUENCE [LARGE SCALE GENOMIC DNA]</scope>
    <source>
        <strain evidence="4">YM2019G1</strain>
    </source>
</reference>
<gene>
    <name evidence="4" type="ORF">F3Y22_tig00111582pilonHSYRG00892</name>
</gene>
<sequence length="393" mass="44065">MVTHHWGRRVRLGLGLLEPSVEAVAADVKATKHKPKQIGELHAVKQELRKLRQDCNASLEVKIMAFNQTEEAKDSAKVNIEKVGKLSKKISSLQAERKLVEKYVESLKLEIESLKKEHSELQEKEREAESIAENLHVQIQKSKSELEAFLVEESKTRGSCEKMISTLQQLMVEMEKSRQEAEGMKKEAEKLKSEAEAAKMALEEAGKQLSAVLEEVEVEKEAEIRALDQIKMLSERATAARYSTSESGANITIFREEFEPLSHKVATAGALKSAEMAEAEKRAVEGKLRRWRERIQDVNPPEKIIHVQKLDKERPSVSKKVLLPNISGILNRRKNQIEGGTPSYLPARVSNRGRGRVIGYFRFTVIAVVADAIVAIAGEERKKLEEVFGAGAC</sequence>
<dbReference type="EMBL" id="VEPZ02001375">
    <property type="protein sequence ID" value="KAE8676735.1"/>
    <property type="molecule type" value="Genomic_DNA"/>
</dbReference>
<feature type="coiled-coil region" evidence="3">
    <location>
        <begin position="90"/>
        <end position="233"/>
    </location>
</feature>
<dbReference type="PANTHER" id="PTHR32054">
    <property type="entry name" value="HEAVY CHAIN, PUTATIVE, EXPRESSED-RELATED-RELATED"/>
    <property type="match status" value="1"/>
</dbReference>
<dbReference type="GO" id="GO:0009904">
    <property type="term" value="P:chloroplast accumulation movement"/>
    <property type="evidence" value="ECO:0007669"/>
    <property type="project" value="TreeGrafter"/>
</dbReference>
<name>A0A6A2Y650_HIBSY</name>
<evidence type="ECO:0000256" key="3">
    <source>
        <dbReference type="SAM" id="Coils"/>
    </source>
</evidence>
<dbReference type="AlphaFoldDB" id="A0A6A2Y650"/>